<dbReference type="AlphaFoldDB" id="A0A2G9RGY2"/>
<dbReference type="SMART" id="SM00407">
    <property type="entry name" value="IGc1"/>
    <property type="match status" value="2"/>
</dbReference>
<dbReference type="PROSITE" id="PS00290">
    <property type="entry name" value="IG_MHC"/>
    <property type="match status" value="1"/>
</dbReference>
<evidence type="ECO:0000256" key="1">
    <source>
        <dbReference type="ARBA" id="ARBA00023319"/>
    </source>
</evidence>
<feature type="domain" description="Ig-like" evidence="3">
    <location>
        <begin position="190"/>
        <end position="298"/>
    </location>
</feature>
<keyword evidence="2" id="KW-1133">Transmembrane helix</keyword>
<dbReference type="CDD" id="cd00098">
    <property type="entry name" value="IgC1"/>
    <property type="match status" value="1"/>
</dbReference>
<dbReference type="Proteomes" id="UP000228934">
    <property type="component" value="Unassembled WGS sequence"/>
</dbReference>
<feature type="domain" description="Ig-like" evidence="3">
    <location>
        <begin position="51"/>
        <end position="144"/>
    </location>
</feature>
<evidence type="ECO:0000256" key="2">
    <source>
        <dbReference type="SAM" id="Phobius"/>
    </source>
</evidence>
<accession>A0A2G9RGY2</accession>
<keyword evidence="5" id="KW-1185">Reference proteome</keyword>
<feature type="transmembrane region" description="Helical" evidence="2">
    <location>
        <begin position="156"/>
        <end position="177"/>
    </location>
</feature>
<dbReference type="PROSITE" id="PS50835">
    <property type="entry name" value="IG_LIKE"/>
    <property type="match status" value="3"/>
</dbReference>
<proteinExistence type="predicted"/>
<dbReference type="FunFam" id="2.60.40.10:FF:001931">
    <property type="entry name" value="Uncharacterized LOC100216153"/>
    <property type="match status" value="1"/>
</dbReference>
<dbReference type="InterPro" id="IPR013783">
    <property type="entry name" value="Ig-like_fold"/>
</dbReference>
<dbReference type="InterPro" id="IPR050380">
    <property type="entry name" value="Immune_Resp_Modulators"/>
</dbReference>
<feature type="non-terminal residue" evidence="4">
    <location>
        <position position="407"/>
    </location>
</feature>
<evidence type="ECO:0000313" key="5">
    <source>
        <dbReference type="Proteomes" id="UP000228934"/>
    </source>
</evidence>
<dbReference type="OrthoDB" id="10043043at2759"/>
<dbReference type="InterPro" id="IPR003006">
    <property type="entry name" value="Ig/MHC_CS"/>
</dbReference>
<keyword evidence="2" id="KW-0472">Membrane</keyword>
<dbReference type="SUPFAM" id="SSF48726">
    <property type="entry name" value="Immunoglobulin"/>
    <property type="match status" value="3"/>
</dbReference>
<dbReference type="EMBL" id="KV941968">
    <property type="protein sequence ID" value="PIO27104.1"/>
    <property type="molecule type" value="Genomic_DNA"/>
</dbReference>
<keyword evidence="1" id="KW-0393">Immunoglobulin domain</keyword>
<dbReference type="PANTHER" id="PTHR23411">
    <property type="entry name" value="TAPASIN"/>
    <property type="match status" value="1"/>
</dbReference>
<organism evidence="4 5">
    <name type="scientific">Aquarana catesbeiana</name>
    <name type="common">American bullfrog</name>
    <name type="synonym">Rana catesbeiana</name>
    <dbReference type="NCBI Taxonomy" id="8400"/>
    <lineage>
        <taxon>Eukaryota</taxon>
        <taxon>Metazoa</taxon>
        <taxon>Chordata</taxon>
        <taxon>Craniata</taxon>
        <taxon>Vertebrata</taxon>
        <taxon>Euteleostomi</taxon>
        <taxon>Amphibia</taxon>
        <taxon>Batrachia</taxon>
        <taxon>Anura</taxon>
        <taxon>Neobatrachia</taxon>
        <taxon>Ranoidea</taxon>
        <taxon>Ranidae</taxon>
        <taxon>Aquarana</taxon>
    </lineage>
</organism>
<dbReference type="InterPro" id="IPR036179">
    <property type="entry name" value="Ig-like_dom_sf"/>
</dbReference>
<dbReference type="Gene3D" id="2.60.40.10">
    <property type="entry name" value="Immunoglobulins"/>
    <property type="match status" value="4"/>
</dbReference>
<dbReference type="Pfam" id="PF07654">
    <property type="entry name" value="C1-set"/>
    <property type="match status" value="2"/>
</dbReference>
<name>A0A2G9RGY2_AQUCT</name>
<keyword evidence="2" id="KW-0812">Transmembrane</keyword>
<reference evidence="5" key="1">
    <citation type="journal article" date="2017" name="Nat. Commun.">
        <title>The North American bullfrog draft genome provides insight into hormonal regulation of long noncoding RNA.</title>
        <authorList>
            <person name="Hammond S.A."/>
            <person name="Warren R.L."/>
            <person name="Vandervalk B.P."/>
            <person name="Kucuk E."/>
            <person name="Khan H."/>
            <person name="Gibb E.A."/>
            <person name="Pandoh P."/>
            <person name="Kirk H."/>
            <person name="Zhao Y."/>
            <person name="Jones M."/>
            <person name="Mungall A.J."/>
            <person name="Coope R."/>
            <person name="Pleasance S."/>
            <person name="Moore R.A."/>
            <person name="Holt R.A."/>
            <person name="Round J.M."/>
            <person name="Ohora S."/>
            <person name="Walle B.V."/>
            <person name="Veldhoen N."/>
            <person name="Helbing C.C."/>
            <person name="Birol I."/>
        </authorList>
    </citation>
    <scope>NUCLEOTIDE SEQUENCE [LARGE SCALE GENOMIC DNA]</scope>
</reference>
<evidence type="ECO:0000313" key="4">
    <source>
        <dbReference type="EMBL" id="PIO27104.1"/>
    </source>
</evidence>
<sequence length="407" mass="46454">MSLNVESLGDGYASLHISNVTISDRGTYMCTVIYNAESKEKEISLKVFAKPLLSIQSMKVQTNTENTLTCKATGFFPPDILITWYRKGEVLRNHIMGKPQLYKDGMYQVNSTMTIIPTKDDQNQIFSCKVQHDSLQEPLQKDFQLFYEDIETSSNVVTVVCIILMLIIAVGIGIFCWRQKYRKKDIGVFPVMDIEGPTKLIAGKETSLYCKATNCPENTSVTWLEKRGGQVYEIPESHGGDKEEEERLMDTQYGVISCIEGSNYTSLLKFRPSVTNHKDVTFICRYSCGEEKKEKTFHCRTIYAKPQLVQPISRSLIVSGVLKYLVTLENFYPRDITIRWTQGIGEPQEALSSTETFRDISDGTYNVYSEVTIPEELLKDPEFRVRMSWEHESLDTPGYKNLSIRDS</sequence>
<evidence type="ECO:0000259" key="3">
    <source>
        <dbReference type="PROSITE" id="PS50835"/>
    </source>
</evidence>
<feature type="domain" description="Ig-like" evidence="3">
    <location>
        <begin position="1"/>
        <end position="44"/>
    </location>
</feature>
<gene>
    <name evidence="4" type="ORF">AB205_0219840</name>
</gene>
<dbReference type="InterPro" id="IPR003597">
    <property type="entry name" value="Ig_C1-set"/>
</dbReference>
<dbReference type="InterPro" id="IPR007110">
    <property type="entry name" value="Ig-like_dom"/>
</dbReference>
<protein>
    <recommendedName>
        <fullName evidence="3">Ig-like domain-containing protein</fullName>
    </recommendedName>
</protein>